<accession>A0A059D771</accession>
<dbReference type="PROSITE" id="PS50845">
    <property type="entry name" value="RETICULON"/>
    <property type="match status" value="1"/>
</dbReference>
<dbReference type="GO" id="GO:0005789">
    <property type="term" value="C:endoplasmic reticulum membrane"/>
    <property type="evidence" value="ECO:0007669"/>
    <property type="project" value="UniProtKB-SubCell"/>
</dbReference>
<dbReference type="Pfam" id="PF02453">
    <property type="entry name" value="Reticulon"/>
    <property type="match status" value="1"/>
</dbReference>
<feature type="transmembrane region" description="Helical" evidence="6">
    <location>
        <begin position="55"/>
        <end position="75"/>
    </location>
</feature>
<keyword evidence="4 6" id="KW-1133">Transmembrane helix</keyword>
<dbReference type="AlphaFoldDB" id="A0A059D771"/>
<evidence type="ECO:0000313" key="8">
    <source>
        <dbReference type="EMBL" id="KCW86060.1"/>
    </source>
</evidence>
<sequence length="219" mass="24711">MGSSDRLFNRQRTVHEVLGGGLVADVILWRRSKLTWGILVVTLAAWVVFEISGYTLLSLSSCVLLLLTTILFLWAKSAAILNRPSPPLPEMHISEDMMNDVAAFARTHINAVLLAFQNIALGKDTWMFFKVAISLLLISVVGSLTDFLTTGYTSLVVILTVPALYEKYEEHFDKFHLGQKCCVGIWRESSLFTEQLKKETCMYLRYVQMLISFGARLEL</sequence>
<organism evidence="8">
    <name type="scientific">Eucalyptus grandis</name>
    <name type="common">Flooded gum</name>
    <dbReference type="NCBI Taxonomy" id="71139"/>
    <lineage>
        <taxon>Eukaryota</taxon>
        <taxon>Viridiplantae</taxon>
        <taxon>Streptophyta</taxon>
        <taxon>Embryophyta</taxon>
        <taxon>Tracheophyta</taxon>
        <taxon>Spermatophyta</taxon>
        <taxon>Magnoliopsida</taxon>
        <taxon>eudicotyledons</taxon>
        <taxon>Gunneridae</taxon>
        <taxon>Pentapetalae</taxon>
        <taxon>rosids</taxon>
        <taxon>malvids</taxon>
        <taxon>Myrtales</taxon>
        <taxon>Myrtaceae</taxon>
        <taxon>Myrtoideae</taxon>
        <taxon>Eucalypteae</taxon>
        <taxon>Eucalyptus</taxon>
    </lineage>
</organism>
<evidence type="ECO:0000259" key="7">
    <source>
        <dbReference type="PROSITE" id="PS50845"/>
    </source>
</evidence>
<gene>
    <name evidence="8" type="ORF">EUGRSUZ_B02763</name>
</gene>
<proteinExistence type="predicted"/>
<reference evidence="8" key="1">
    <citation type="submission" date="2013-07" db="EMBL/GenBank/DDBJ databases">
        <title>The genome of Eucalyptus grandis.</title>
        <authorList>
            <person name="Schmutz J."/>
            <person name="Hayes R."/>
            <person name="Myburg A."/>
            <person name="Tuskan G."/>
            <person name="Grattapaglia D."/>
            <person name="Rokhsar D.S."/>
        </authorList>
    </citation>
    <scope>NUCLEOTIDE SEQUENCE</scope>
    <source>
        <tissue evidence="8">Leaf extractions</tissue>
    </source>
</reference>
<keyword evidence="5 6" id="KW-0472">Membrane</keyword>
<feature type="transmembrane region" description="Helical" evidence="6">
    <location>
        <begin position="125"/>
        <end position="141"/>
    </location>
</feature>
<evidence type="ECO:0000256" key="1">
    <source>
        <dbReference type="ARBA" id="ARBA00004477"/>
    </source>
</evidence>
<dbReference type="STRING" id="71139.A0A059D771"/>
<dbReference type="FunCoup" id="A0A059D771">
    <property type="interactions" value="193"/>
</dbReference>
<dbReference type="Gramene" id="KCW86060">
    <property type="protein sequence ID" value="KCW86060"/>
    <property type="gene ID" value="EUGRSUZ_B02763"/>
</dbReference>
<keyword evidence="2 6" id="KW-0812">Transmembrane</keyword>
<dbReference type="EMBL" id="KK198754">
    <property type="protein sequence ID" value="KCW86060.1"/>
    <property type="molecule type" value="Genomic_DNA"/>
</dbReference>
<name>A0A059D771_EUCGR</name>
<evidence type="ECO:0000256" key="4">
    <source>
        <dbReference type="ARBA" id="ARBA00022989"/>
    </source>
</evidence>
<dbReference type="InterPro" id="IPR045064">
    <property type="entry name" value="Reticulon-like"/>
</dbReference>
<dbReference type="InParanoid" id="A0A059D771"/>
<evidence type="ECO:0000256" key="3">
    <source>
        <dbReference type="ARBA" id="ARBA00022824"/>
    </source>
</evidence>
<comment type="subcellular location">
    <subcellularLocation>
        <location evidence="1 6">Endoplasmic reticulum membrane</location>
        <topology evidence="1 6">Multi-pass membrane protein</topology>
    </subcellularLocation>
</comment>
<protein>
    <recommendedName>
        <fullName evidence="6">Reticulon-like protein</fullName>
    </recommendedName>
</protein>
<evidence type="ECO:0000256" key="2">
    <source>
        <dbReference type="ARBA" id="ARBA00022692"/>
    </source>
</evidence>
<dbReference type="PANTHER" id="PTHR10994:SF65">
    <property type="entry name" value="RETICULON-LIKE PROTEIN B12"/>
    <property type="match status" value="1"/>
</dbReference>
<dbReference type="InterPro" id="IPR003388">
    <property type="entry name" value="Reticulon"/>
</dbReference>
<keyword evidence="3 6" id="KW-0256">Endoplasmic reticulum</keyword>
<dbReference type="PANTHER" id="PTHR10994">
    <property type="entry name" value="RETICULON"/>
    <property type="match status" value="1"/>
</dbReference>
<evidence type="ECO:0000256" key="5">
    <source>
        <dbReference type="ARBA" id="ARBA00023136"/>
    </source>
</evidence>
<dbReference type="GO" id="GO:0009617">
    <property type="term" value="P:response to bacterium"/>
    <property type="evidence" value="ECO:0007669"/>
    <property type="project" value="InterPro"/>
</dbReference>
<feature type="transmembrane region" description="Helical" evidence="6">
    <location>
        <begin position="34"/>
        <end position="49"/>
    </location>
</feature>
<feature type="domain" description="Reticulon" evidence="7">
    <location>
        <begin position="23"/>
        <end position="198"/>
    </location>
</feature>
<evidence type="ECO:0000256" key="6">
    <source>
        <dbReference type="RuleBase" id="RU363132"/>
    </source>
</evidence>